<reference evidence="1" key="1">
    <citation type="journal article" date="2015" name="Nature">
        <title>Complex archaea that bridge the gap between prokaryotes and eukaryotes.</title>
        <authorList>
            <person name="Spang A."/>
            <person name="Saw J.H."/>
            <person name="Jorgensen S.L."/>
            <person name="Zaremba-Niedzwiedzka K."/>
            <person name="Martijn J."/>
            <person name="Lind A.E."/>
            <person name="van Eijk R."/>
            <person name="Schleper C."/>
            <person name="Guy L."/>
            <person name="Ettema T.J."/>
        </authorList>
    </citation>
    <scope>NUCLEOTIDE SEQUENCE</scope>
</reference>
<comment type="caution">
    <text evidence="1">The sequence shown here is derived from an EMBL/GenBank/DDBJ whole genome shotgun (WGS) entry which is preliminary data.</text>
</comment>
<name>A0A0F8YRZ0_9ZZZZ</name>
<sequence length="300" mass="33558">MTALWPLHRLNPVKRITAATYQSVSGTGKLAVEELNLLDADAFARAERDFAQIAEPQQRLLALLTDTAQRMPGDVPALYNWMLDRAEKLFGAAWARSFVNLIGVSRAGWRESDFRVLMPRISGQTWDELQFAALRRIFRAHVVQRGSLGQWDFFHTQMRLSVRARMREQDVDPRSVHVAVAEYLLEDLPREDPLHETETMVHLIGADDRPGAAACYGAELTDGEQRGATQPLADFILGALPAWTVPPSADAPAWVAALPAETGLTAHARGRLCERLVWPLDDLLKPRAPLPSRLLYLERA</sequence>
<feature type="non-terminal residue" evidence="1">
    <location>
        <position position="300"/>
    </location>
</feature>
<gene>
    <name evidence="1" type="ORF">LCGC14_2785770</name>
</gene>
<dbReference type="EMBL" id="LAZR01051884">
    <property type="protein sequence ID" value="KKK84198.1"/>
    <property type="molecule type" value="Genomic_DNA"/>
</dbReference>
<dbReference type="Gene3D" id="3.30.360.10">
    <property type="entry name" value="Dihydrodipicolinate Reductase, domain 2"/>
    <property type="match status" value="1"/>
</dbReference>
<accession>A0A0F8YRZ0</accession>
<proteinExistence type="predicted"/>
<dbReference type="SUPFAM" id="SSF55347">
    <property type="entry name" value="Glyceraldehyde-3-phosphate dehydrogenase-like, C-terminal domain"/>
    <property type="match status" value="1"/>
</dbReference>
<organism evidence="1">
    <name type="scientific">marine sediment metagenome</name>
    <dbReference type="NCBI Taxonomy" id="412755"/>
    <lineage>
        <taxon>unclassified sequences</taxon>
        <taxon>metagenomes</taxon>
        <taxon>ecological metagenomes</taxon>
    </lineage>
</organism>
<evidence type="ECO:0000313" key="1">
    <source>
        <dbReference type="EMBL" id="KKK84198.1"/>
    </source>
</evidence>
<dbReference type="AlphaFoldDB" id="A0A0F8YRZ0"/>
<protein>
    <submittedName>
        <fullName evidence="1">Uncharacterized protein</fullName>
    </submittedName>
</protein>